<dbReference type="KEGG" id="ccp:CHC_T00008096001"/>
<dbReference type="Pfam" id="PF02163">
    <property type="entry name" value="Peptidase_M50"/>
    <property type="match status" value="1"/>
</dbReference>
<evidence type="ECO:0000259" key="14">
    <source>
        <dbReference type="Pfam" id="PF02163"/>
    </source>
</evidence>
<keyword evidence="8" id="KW-0378">Hydrolase</keyword>
<keyword evidence="16" id="KW-1185">Reference proteome</keyword>
<dbReference type="AlphaFoldDB" id="R7Q4W8"/>
<dbReference type="PANTHER" id="PTHR31412:SF0">
    <property type="entry name" value="ZINC METALLOPROTEASE EGY1, CHLOROPLASTIC-RELATED"/>
    <property type="match status" value="1"/>
</dbReference>
<keyword evidence="6" id="KW-0645">Protease</keyword>
<evidence type="ECO:0000256" key="1">
    <source>
        <dbReference type="ARBA" id="ARBA00004141"/>
    </source>
</evidence>
<sequence>MPSLAFLPVVALRPPRLIRRPRRAVVRRRPICVAKEEQTPLPSQLPHIPESSESSESPEQRKERARKARIEAERLELMAAKARLEFERAELKADRKRLELDKAKNMKDMAGTKEHVGEPNPYDRKNSSPQVVNVVKQGKSQGLQPLTTTLSDLLGSEFPRVSESDINVIRDKLCGINTFFCTEVDRSPFDERVVFRGNMRQPADKLLATLEDMAKEEGIAERIRLFLLIDPKDGPDGEDNRPVLVALPAAAMPNQTNSFSYVVSVLMGLVACATTFSYGIGIFGLTPEVITQIAKGSLDEAILTLPVSIGAIILAFMHEAGHRVAASMRDVKIGLPYFIPSLQIGTYGTITPLESYPNLRKDLFDVAVAGPLVGSVASISALIAGLLITSSGQIADWFPQVPSALFHASILVGSLADIILPAGLREQATIAVHPLAVVGYTGLLANALNLMPIGRLDGGRIMQALYGRAVASRATAITLLLQGFSSLLGNSPLLLFWGLVAVFLQRESDYPCRNEVLEPDGTRTAIGVGAICLMLLVLIPFPDQLADILGRL</sequence>
<evidence type="ECO:0000256" key="2">
    <source>
        <dbReference type="ARBA" id="ARBA00004229"/>
    </source>
</evidence>
<dbReference type="GO" id="GO:0016020">
    <property type="term" value="C:membrane"/>
    <property type="evidence" value="ECO:0007669"/>
    <property type="project" value="UniProtKB-SubCell"/>
</dbReference>
<evidence type="ECO:0000256" key="8">
    <source>
        <dbReference type="ARBA" id="ARBA00022801"/>
    </source>
</evidence>
<feature type="transmembrane region" description="Helical" evidence="13">
    <location>
        <begin position="261"/>
        <end position="286"/>
    </location>
</feature>
<dbReference type="InterPro" id="IPR044838">
    <property type="entry name" value="EGY1-like"/>
</dbReference>
<feature type="compositionally biased region" description="Basic and acidic residues" evidence="12">
    <location>
        <begin position="58"/>
        <end position="67"/>
    </location>
</feature>
<feature type="transmembrane region" description="Helical" evidence="13">
    <location>
        <begin position="401"/>
        <end position="424"/>
    </location>
</feature>
<evidence type="ECO:0000256" key="7">
    <source>
        <dbReference type="ARBA" id="ARBA00022692"/>
    </source>
</evidence>
<feature type="transmembrane region" description="Helical" evidence="13">
    <location>
        <begin position="430"/>
        <end position="453"/>
    </location>
</feature>
<dbReference type="InterPro" id="IPR008915">
    <property type="entry name" value="Peptidase_M50"/>
</dbReference>
<keyword evidence="4" id="KW-0150">Chloroplast</keyword>
<feature type="transmembrane region" description="Helical" evidence="13">
    <location>
        <begin position="474"/>
        <end position="504"/>
    </location>
</feature>
<dbReference type="STRING" id="2769.R7Q4W8"/>
<evidence type="ECO:0000256" key="3">
    <source>
        <dbReference type="ARBA" id="ARBA00007931"/>
    </source>
</evidence>
<feature type="domain" description="Peptidase M50" evidence="14">
    <location>
        <begin position="310"/>
        <end position="477"/>
    </location>
</feature>
<keyword evidence="10 13" id="KW-1133">Transmembrane helix</keyword>
<protein>
    <recommendedName>
        <fullName evidence="14">Peptidase M50 domain-containing protein</fullName>
    </recommendedName>
</protein>
<dbReference type="GO" id="GO:0006508">
    <property type="term" value="P:proteolysis"/>
    <property type="evidence" value="ECO:0007669"/>
    <property type="project" value="UniProtKB-KW"/>
</dbReference>
<dbReference type="EMBL" id="HG001495">
    <property type="protein sequence ID" value="CDF32416.1"/>
    <property type="molecule type" value="Genomic_DNA"/>
</dbReference>
<dbReference type="Gramene" id="CDF32416">
    <property type="protein sequence ID" value="CDF32416"/>
    <property type="gene ID" value="CHC_T00008096001"/>
</dbReference>
<dbReference type="GO" id="GO:0008233">
    <property type="term" value="F:peptidase activity"/>
    <property type="evidence" value="ECO:0007669"/>
    <property type="project" value="UniProtKB-KW"/>
</dbReference>
<evidence type="ECO:0000313" key="15">
    <source>
        <dbReference type="EMBL" id="CDF32416.1"/>
    </source>
</evidence>
<keyword evidence="9" id="KW-0809">Transit peptide</keyword>
<evidence type="ECO:0000256" key="13">
    <source>
        <dbReference type="SAM" id="Phobius"/>
    </source>
</evidence>
<evidence type="ECO:0000256" key="6">
    <source>
        <dbReference type="ARBA" id="ARBA00022670"/>
    </source>
</evidence>
<feature type="transmembrane region" description="Helical" evidence="13">
    <location>
        <begin position="366"/>
        <end position="389"/>
    </location>
</feature>
<dbReference type="PhylomeDB" id="R7Q4W8"/>
<keyword evidence="11 13" id="KW-0472">Membrane</keyword>
<feature type="region of interest" description="Disordered" evidence="12">
    <location>
        <begin position="37"/>
        <end position="67"/>
    </location>
</feature>
<evidence type="ECO:0000256" key="10">
    <source>
        <dbReference type="ARBA" id="ARBA00022989"/>
    </source>
</evidence>
<dbReference type="OMA" id="NAIDPPD"/>
<feature type="transmembrane region" description="Helical" evidence="13">
    <location>
        <begin position="298"/>
        <end position="318"/>
    </location>
</feature>
<dbReference type="OrthoDB" id="195057at2759"/>
<dbReference type="CDD" id="cd06160">
    <property type="entry name" value="S2P-M50_like_2"/>
    <property type="match status" value="1"/>
</dbReference>
<dbReference type="RefSeq" id="XP_005712081.1">
    <property type="nucleotide sequence ID" value="XM_005712024.1"/>
</dbReference>
<proteinExistence type="inferred from homology"/>
<feature type="transmembrane region" description="Helical" evidence="13">
    <location>
        <begin position="524"/>
        <end position="541"/>
    </location>
</feature>
<dbReference type="Proteomes" id="UP000012073">
    <property type="component" value="Unassembled WGS sequence"/>
</dbReference>
<dbReference type="PANTHER" id="PTHR31412">
    <property type="entry name" value="ZINC METALLOPROTEASE EGY1"/>
    <property type="match status" value="1"/>
</dbReference>
<accession>R7Q4W8</accession>
<comment type="similarity">
    <text evidence="3">Belongs to the peptidase M50B family.</text>
</comment>
<dbReference type="GeneID" id="17319798"/>
<evidence type="ECO:0000313" key="16">
    <source>
        <dbReference type="Proteomes" id="UP000012073"/>
    </source>
</evidence>
<organism evidence="15 16">
    <name type="scientific">Chondrus crispus</name>
    <name type="common">Carrageen Irish moss</name>
    <name type="synonym">Polymorpha crispa</name>
    <dbReference type="NCBI Taxonomy" id="2769"/>
    <lineage>
        <taxon>Eukaryota</taxon>
        <taxon>Rhodophyta</taxon>
        <taxon>Florideophyceae</taxon>
        <taxon>Rhodymeniophycidae</taxon>
        <taxon>Gigartinales</taxon>
        <taxon>Gigartinaceae</taxon>
        <taxon>Chondrus</taxon>
    </lineage>
</organism>
<evidence type="ECO:0000256" key="4">
    <source>
        <dbReference type="ARBA" id="ARBA00022528"/>
    </source>
</evidence>
<keyword evidence="5" id="KW-0934">Plastid</keyword>
<gene>
    <name evidence="15" type="ORF">CHC_T00008096001</name>
</gene>
<evidence type="ECO:0000256" key="5">
    <source>
        <dbReference type="ARBA" id="ARBA00022640"/>
    </source>
</evidence>
<comment type="subcellular location">
    <subcellularLocation>
        <location evidence="1">Membrane</location>
        <topology evidence="1">Multi-pass membrane protein</topology>
    </subcellularLocation>
    <subcellularLocation>
        <location evidence="2">Plastid</location>
        <location evidence="2">Chloroplast</location>
    </subcellularLocation>
</comment>
<evidence type="ECO:0000256" key="11">
    <source>
        <dbReference type="ARBA" id="ARBA00023136"/>
    </source>
</evidence>
<name>R7Q4W8_CHOCR</name>
<evidence type="ECO:0000256" key="9">
    <source>
        <dbReference type="ARBA" id="ARBA00022946"/>
    </source>
</evidence>
<reference evidence="16" key="1">
    <citation type="journal article" date="2013" name="Proc. Natl. Acad. Sci. U.S.A.">
        <title>Genome structure and metabolic features in the red seaweed Chondrus crispus shed light on evolution of the Archaeplastida.</title>
        <authorList>
            <person name="Collen J."/>
            <person name="Porcel B."/>
            <person name="Carre W."/>
            <person name="Ball S.G."/>
            <person name="Chaparro C."/>
            <person name="Tonon T."/>
            <person name="Barbeyron T."/>
            <person name="Michel G."/>
            <person name="Noel B."/>
            <person name="Valentin K."/>
            <person name="Elias M."/>
            <person name="Artiguenave F."/>
            <person name="Arun A."/>
            <person name="Aury J.M."/>
            <person name="Barbosa-Neto J.F."/>
            <person name="Bothwell J.H."/>
            <person name="Bouget F.Y."/>
            <person name="Brillet L."/>
            <person name="Cabello-Hurtado F."/>
            <person name="Capella-Gutierrez S."/>
            <person name="Charrier B."/>
            <person name="Cladiere L."/>
            <person name="Cock J.M."/>
            <person name="Coelho S.M."/>
            <person name="Colleoni C."/>
            <person name="Czjzek M."/>
            <person name="Da Silva C."/>
            <person name="Delage L."/>
            <person name="Denoeud F."/>
            <person name="Deschamps P."/>
            <person name="Dittami S.M."/>
            <person name="Gabaldon T."/>
            <person name="Gachon C.M."/>
            <person name="Groisillier A."/>
            <person name="Herve C."/>
            <person name="Jabbari K."/>
            <person name="Katinka M."/>
            <person name="Kloareg B."/>
            <person name="Kowalczyk N."/>
            <person name="Labadie K."/>
            <person name="Leblanc C."/>
            <person name="Lopez P.J."/>
            <person name="McLachlan D.H."/>
            <person name="Meslet-Cladiere L."/>
            <person name="Moustafa A."/>
            <person name="Nehr Z."/>
            <person name="Nyvall Collen P."/>
            <person name="Panaud O."/>
            <person name="Partensky F."/>
            <person name="Poulain J."/>
            <person name="Rensing S.A."/>
            <person name="Rousvoal S."/>
            <person name="Samson G."/>
            <person name="Symeonidi A."/>
            <person name="Weissenbach J."/>
            <person name="Zambounis A."/>
            <person name="Wincker P."/>
            <person name="Boyen C."/>
        </authorList>
    </citation>
    <scope>NUCLEOTIDE SEQUENCE [LARGE SCALE GENOMIC DNA]</scope>
    <source>
        <strain evidence="16">cv. Stackhouse</strain>
    </source>
</reference>
<dbReference type="GO" id="GO:0009507">
    <property type="term" value="C:chloroplast"/>
    <property type="evidence" value="ECO:0007669"/>
    <property type="project" value="UniProtKB-SubCell"/>
</dbReference>
<evidence type="ECO:0000256" key="12">
    <source>
        <dbReference type="SAM" id="MobiDB-lite"/>
    </source>
</evidence>
<keyword evidence="7 13" id="KW-0812">Transmembrane</keyword>